<name>A0ABT6EQK7_9PAST</name>
<evidence type="ECO:0000313" key="1">
    <source>
        <dbReference type="EMBL" id="MDG2945838.1"/>
    </source>
</evidence>
<accession>A0ABT6EQK7</accession>
<organism evidence="1 2">
    <name type="scientific">Exercitatus varius</name>
    <dbReference type="NCBI Taxonomy" id="67857"/>
    <lineage>
        <taxon>Bacteria</taxon>
        <taxon>Pseudomonadati</taxon>
        <taxon>Pseudomonadota</taxon>
        <taxon>Gammaproteobacteria</taxon>
        <taxon>Pasteurellales</taxon>
        <taxon>Pasteurellaceae</taxon>
        <taxon>Exercitatus</taxon>
    </lineage>
</organism>
<dbReference type="RefSeq" id="WP_202937388.1">
    <property type="nucleotide sequence ID" value="NZ_JARQTX010000006.1"/>
</dbReference>
<keyword evidence="2" id="KW-1185">Reference proteome</keyword>
<sequence>MPIRILANFRIVPDKYLFGLAGTLDEWIRRGRVQTADEMADKVRFELQKNGENWDIPKTDK</sequence>
<dbReference type="Proteomes" id="UP001216057">
    <property type="component" value="Unassembled WGS sequence"/>
</dbReference>
<reference evidence="1 2" key="1">
    <citation type="submission" date="2023-03" db="EMBL/GenBank/DDBJ databases">
        <title>Classification of Bisgaard taxon 6 and taxon 10 as Exercitatus varius gen. nov., spec. nov.</title>
        <authorList>
            <person name="Christensen H."/>
        </authorList>
    </citation>
    <scope>NUCLEOTIDE SEQUENCE [LARGE SCALE GENOMIC DNA]</scope>
    <source>
        <strain evidence="1 2">23350_01</strain>
    </source>
</reference>
<comment type="caution">
    <text evidence="1">The sequence shown here is derived from an EMBL/GenBank/DDBJ whole genome shotgun (WGS) entry which is preliminary data.</text>
</comment>
<gene>
    <name evidence="1" type="ORF">P7M32_05270</name>
</gene>
<evidence type="ECO:0000313" key="2">
    <source>
        <dbReference type="Proteomes" id="UP001216057"/>
    </source>
</evidence>
<proteinExistence type="predicted"/>
<dbReference type="EMBL" id="JARQTX010000006">
    <property type="protein sequence ID" value="MDG2945838.1"/>
    <property type="molecule type" value="Genomic_DNA"/>
</dbReference>
<protein>
    <submittedName>
        <fullName evidence="1">Uncharacterized protein</fullName>
    </submittedName>
</protein>